<reference evidence="10 11" key="1">
    <citation type="submission" date="2024-01" db="EMBL/GenBank/DDBJ databases">
        <title>A draft genome for a cacao thread blight-causing isolate of Paramarasmius palmivorus.</title>
        <authorList>
            <person name="Baruah I.K."/>
            <person name="Bukari Y."/>
            <person name="Amoako-Attah I."/>
            <person name="Meinhardt L.W."/>
            <person name="Bailey B.A."/>
            <person name="Cohen S.P."/>
        </authorList>
    </citation>
    <scope>NUCLEOTIDE SEQUENCE [LARGE SCALE GENOMIC DNA]</scope>
    <source>
        <strain evidence="10 11">GH-12</strain>
    </source>
</reference>
<accession>A0AAW0C7R5</accession>
<evidence type="ECO:0000256" key="3">
    <source>
        <dbReference type="ARBA" id="ARBA00022840"/>
    </source>
</evidence>
<keyword evidence="11" id="KW-1185">Reference proteome</keyword>
<dbReference type="AlphaFoldDB" id="A0AAW0C7R5"/>
<dbReference type="Proteomes" id="UP001383192">
    <property type="component" value="Unassembled WGS sequence"/>
</dbReference>
<dbReference type="GO" id="GO:0016787">
    <property type="term" value="F:hydrolase activity"/>
    <property type="evidence" value="ECO:0007669"/>
    <property type="project" value="UniProtKB-KW"/>
</dbReference>
<comment type="domain">
    <text evidence="5">The Q motif is unique to and characteristic of the DEAD box family of RNA helicases and controls ATP binding and hydrolysis.</text>
</comment>
<evidence type="ECO:0000256" key="6">
    <source>
        <dbReference type="SAM" id="MobiDB-lite"/>
    </source>
</evidence>
<feature type="region of interest" description="Disordered" evidence="6">
    <location>
        <begin position="598"/>
        <end position="692"/>
    </location>
</feature>
<evidence type="ECO:0000256" key="4">
    <source>
        <dbReference type="ARBA" id="ARBA00022884"/>
    </source>
</evidence>
<dbReference type="InterPro" id="IPR014013">
    <property type="entry name" value="Helic_SF1/SF2_ATP-bd_DinG/Rad3"/>
</dbReference>
<sequence length="692" mass="77275">MFSLLVGKASRTPLGVNAVARSTSLSIFCRRQSTAVAREQPALLSNLPAESNEATEKPQFKSLQGVVSSATLKAITWKPYNFSSMSPVQAEVLPLVSELSEPFDPTAKEVPSRDLLVRAKTGTGKTLAFLVPAIEARLKAINAAGKKALRDSGLETDKRLEERAQRVFSRETVGTLILSPTRELATQIANEALQLSSHHKGFEVRLFIGAMSKREQMRDFMRGTRDIIVATPGRLRDLLESEPEVRHGLSFTKQLIFDEADTMLDMGFRPDIEAILKYLPRAPERQTFMFSATVPPSVRQVVNVALADDYRYIDCVKEGEGSPVHAHIPQYHTVVPSALHQIPHVLRLIAHDQMANPGRSKVMVFLPTTKMTQLFATVLRYFGKKLLPAGYKTNVMEIHSKRTQSARTSTSDMFRRETGPAVLTTSDVSARGVDYPGVTRVIQVGIPPSGEQYIHRVGRTGRSNATGGRGDLVLLPFEVGFLSRQLTGIPIKPVTVADFKSQVSALAEEHDQSGERSKPFKPVLDEYQHLQDDMTAKLEPNAIQETFMSLLGYYVAQAGPLRISPDAVLDACNQWAMEAGGLKEPPYISTVMKQKLGLLSGRDSSNRNRRGSWGGRRDQRRPTPQDIQRSQEWSPSRSRAPVRDDEAEPSHGYRRREFRRRDENRDEPDYGSRRDTRRRNDYGGRRSSFGLQ</sequence>
<evidence type="ECO:0000313" key="11">
    <source>
        <dbReference type="Proteomes" id="UP001383192"/>
    </source>
</evidence>
<feature type="compositionally biased region" description="Basic and acidic residues" evidence="6">
    <location>
        <begin position="641"/>
        <end position="651"/>
    </location>
</feature>
<dbReference type="PROSITE" id="PS51193">
    <property type="entry name" value="HELICASE_ATP_BIND_2"/>
    <property type="match status" value="1"/>
</dbReference>
<keyword evidence="2 5" id="KW-0378">Hydrolase</keyword>
<feature type="compositionally biased region" description="Polar residues" evidence="6">
    <location>
        <begin position="625"/>
        <end position="637"/>
    </location>
</feature>
<evidence type="ECO:0000313" key="10">
    <source>
        <dbReference type="EMBL" id="KAK7035209.1"/>
    </source>
</evidence>
<evidence type="ECO:0000256" key="1">
    <source>
        <dbReference type="ARBA" id="ARBA00022741"/>
    </source>
</evidence>
<feature type="compositionally biased region" description="Basic and acidic residues" evidence="6">
    <location>
        <begin position="659"/>
        <end position="684"/>
    </location>
</feature>
<evidence type="ECO:0000259" key="9">
    <source>
        <dbReference type="PROSITE" id="PS51194"/>
    </source>
</evidence>
<keyword evidence="4 5" id="KW-0694">RNA-binding</keyword>
<dbReference type="SUPFAM" id="SSF52540">
    <property type="entry name" value="P-loop containing nucleoside triphosphate hydrolases"/>
    <property type="match status" value="1"/>
</dbReference>
<dbReference type="InterPro" id="IPR027417">
    <property type="entry name" value="P-loop_NTPase"/>
</dbReference>
<dbReference type="PANTHER" id="PTHR24031">
    <property type="entry name" value="RNA HELICASE"/>
    <property type="match status" value="1"/>
</dbReference>
<evidence type="ECO:0000259" key="8">
    <source>
        <dbReference type="PROSITE" id="PS51193"/>
    </source>
</evidence>
<keyword evidence="1 5" id="KW-0547">Nucleotide-binding</keyword>
<dbReference type="Gene3D" id="3.40.50.300">
    <property type="entry name" value="P-loop containing nucleotide triphosphate hydrolases"/>
    <property type="match status" value="2"/>
</dbReference>
<keyword evidence="3 5" id="KW-0067">ATP-binding</keyword>
<dbReference type="GO" id="GO:0005524">
    <property type="term" value="F:ATP binding"/>
    <property type="evidence" value="ECO:0007669"/>
    <property type="project" value="UniProtKB-UniRule"/>
</dbReference>
<protein>
    <recommendedName>
        <fullName evidence="5">ATP-dependent RNA helicase</fullName>
        <ecNumber evidence="5">3.6.4.13</ecNumber>
    </recommendedName>
</protein>
<dbReference type="InterPro" id="IPR014001">
    <property type="entry name" value="Helicase_ATP-bd"/>
</dbReference>
<proteinExistence type="inferred from homology"/>
<dbReference type="PROSITE" id="PS51194">
    <property type="entry name" value="HELICASE_CTER"/>
    <property type="match status" value="1"/>
</dbReference>
<dbReference type="SMART" id="SM00487">
    <property type="entry name" value="DEXDc"/>
    <property type="match status" value="1"/>
</dbReference>
<dbReference type="InterPro" id="IPR011545">
    <property type="entry name" value="DEAD/DEAH_box_helicase_dom"/>
</dbReference>
<dbReference type="CDD" id="cd18787">
    <property type="entry name" value="SF2_C_DEAD"/>
    <property type="match status" value="1"/>
</dbReference>
<name>A0AAW0C7R5_9AGAR</name>
<dbReference type="EMBL" id="JAYKXP010000054">
    <property type="protein sequence ID" value="KAK7035209.1"/>
    <property type="molecule type" value="Genomic_DNA"/>
</dbReference>
<dbReference type="EC" id="3.6.4.13" evidence="5"/>
<dbReference type="InterPro" id="IPR001650">
    <property type="entry name" value="Helicase_C-like"/>
</dbReference>
<comment type="function">
    <text evidence="5">RNA helicase.</text>
</comment>
<dbReference type="GO" id="GO:0003724">
    <property type="term" value="F:RNA helicase activity"/>
    <property type="evidence" value="ECO:0007669"/>
    <property type="project" value="UniProtKB-EC"/>
</dbReference>
<dbReference type="Pfam" id="PF00271">
    <property type="entry name" value="Helicase_C"/>
    <property type="match status" value="1"/>
</dbReference>
<feature type="domain" description="Helicase C-terminal" evidence="9">
    <location>
        <begin position="341"/>
        <end position="507"/>
    </location>
</feature>
<feature type="domain" description="Helicase ATP-binding" evidence="8">
    <location>
        <begin position="74"/>
        <end position="386"/>
    </location>
</feature>
<dbReference type="Pfam" id="PF00270">
    <property type="entry name" value="DEAD"/>
    <property type="match status" value="1"/>
</dbReference>
<evidence type="ECO:0000259" key="7">
    <source>
        <dbReference type="PROSITE" id="PS51192"/>
    </source>
</evidence>
<evidence type="ECO:0000256" key="5">
    <source>
        <dbReference type="RuleBase" id="RU365068"/>
    </source>
</evidence>
<keyword evidence="5" id="KW-0347">Helicase</keyword>
<gene>
    <name evidence="10" type="ORF">VNI00_011976</name>
</gene>
<dbReference type="PROSITE" id="PS51192">
    <property type="entry name" value="HELICASE_ATP_BIND_1"/>
    <property type="match status" value="1"/>
</dbReference>
<dbReference type="SMART" id="SM00490">
    <property type="entry name" value="HELICc"/>
    <property type="match status" value="1"/>
</dbReference>
<comment type="similarity">
    <text evidence="5">Belongs to the DEAD box helicase family.</text>
</comment>
<organism evidence="10 11">
    <name type="scientific">Paramarasmius palmivorus</name>
    <dbReference type="NCBI Taxonomy" id="297713"/>
    <lineage>
        <taxon>Eukaryota</taxon>
        <taxon>Fungi</taxon>
        <taxon>Dikarya</taxon>
        <taxon>Basidiomycota</taxon>
        <taxon>Agaricomycotina</taxon>
        <taxon>Agaricomycetes</taxon>
        <taxon>Agaricomycetidae</taxon>
        <taxon>Agaricales</taxon>
        <taxon>Marasmiineae</taxon>
        <taxon>Marasmiaceae</taxon>
        <taxon>Paramarasmius</taxon>
    </lineage>
</organism>
<dbReference type="GO" id="GO:0003723">
    <property type="term" value="F:RNA binding"/>
    <property type="evidence" value="ECO:0007669"/>
    <property type="project" value="UniProtKB-UniRule"/>
</dbReference>
<comment type="catalytic activity">
    <reaction evidence="5">
        <text>ATP + H2O = ADP + phosphate + H(+)</text>
        <dbReference type="Rhea" id="RHEA:13065"/>
        <dbReference type="ChEBI" id="CHEBI:15377"/>
        <dbReference type="ChEBI" id="CHEBI:15378"/>
        <dbReference type="ChEBI" id="CHEBI:30616"/>
        <dbReference type="ChEBI" id="CHEBI:43474"/>
        <dbReference type="ChEBI" id="CHEBI:456216"/>
        <dbReference type="EC" id="3.6.4.13"/>
    </reaction>
</comment>
<evidence type="ECO:0000256" key="2">
    <source>
        <dbReference type="ARBA" id="ARBA00022801"/>
    </source>
</evidence>
<comment type="caution">
    <text evidence="10">The sequence shown here is derived from an EMBL/GenBank/DDBJ whole genome shotgun (WGS) entry which is preliminary data.</text>
</comment>
<feature type="domain" description="Helicase ATP-binding" evidence="7">
    <location>
        <begin position="106"/>
        <end position="312"/>
    </location>
</feature>